<feature type="region of interest" description="Disordered" evidence="2">
    <location>
        <begin position="286"/>
        <end position="357"/>
    </location>
</feature>
<evidence type="ECO:0000313" key="4">
    <source>
        <dbReference type="Proteomes" id="UP000054107"/>
    </source>
</evidence>
<dbReference type="InterPro" id="IPR006597">
    <property type="entry name" value="Sel1-like"/>
</dbReference>
<dbReference type="STRING" id="35722.A0A0B7NIA3"/>
<reference evidence="3 4" key="1">
    <citation type="submission" date="2014-09" db="EMBL/GenBank/DDBJ databases">
        <authorList>
            <person name="Ellenberger Sabrina"/>
        </authorList>
    </citation>
    <scope>NUCLEOTIDE SEQUENCE [LARGE SCALE GENOMIC DNA]</scope>
    <source>
        <strain evidence="3 4">CBS 412.66</strain>
    </source>
</reference>
<evidence type="ECO:0000313" key="3">
    <source>
        <dbReference type="EMBL" id="CEP14661.1"/>
    </source>
</evidence>
<dbReference type="AlphaFoldDB" id="A0A0B7NIA3"/>
<organism evidence="3 4">
    <name type="scientific">Parasitella parasitica</name>
    <dbReference type="NCBI Taxonomy" id="35722"/>
    <lineage>
        <taxon>Eukaryota</taxon>
        <taxon>Fungi</taxon>
        <taxon>Fungi incertae sedis</taxon>
        <taxon>Mucoromycota</taxon>
        <taxon>Mucoromycotina</taxon>
        <taxon>Mucoromycetes</taxon>
        <taxon>Mucorales</taxon>
        <taxon>Mucorineae</taxon>
        <taxon>Mucoraceae</taxon>
        <taxon>Parasitella</taxon>
    </lineage>
</organism>
<sequence>MSVQEDDHSLSIYEYLDMMRTAKSMESGNRKNYSKALNIYKSIPAYVSWGEAPYRAGKLLMEGDKYLKQNYAKAKAYLEVASEWKKADARYELGRMYDYGWGLEVDVAQAKRLYHQALDLGCYEASKKIGLKFLHAPQGVQYDLDRAKKHLLIYEEHFAPDAETHMGLGHCYRLGKGPNYFKLAMDRYMKAVDLDVGYGCHCIGLLYEGLLQKNMAQAIEWYEKGAAMNNAQSMLSLGKLYVSGIHTRKDFDSARNLFTTASKLGLATAEKELESLEAEIGRQNAALKEKEKADREKADREKAEKEKAAGKPADELSKKTLETVEPEKEGSEKIVDSGIAKKPKTTNKRPASDEGKPDVEIIRKPVNSSQVEEMSIARHSNNAINQLGQIVSQGKGYQFKTKADLREQCRRASRNYSPSVAPRQEASNLGLLSNQANHMAAIETMNNSLFANVAQLTERVNQITFESELNTMTMNYNNREVERTFEDVETVLDNSYRDVCQRLNILEKSLGEKDKTIALLAAKVESQGQLLEKLLKLVIMIDIIVENRISWSTLINDTAISEEFTRRVMLMLNAYVIASISGISRFYDAYTPRQE</sequence>
<gene>
    <name evidence="3" type="primary">PARPA_08857.1 scaffold 35132</name>
</gene>
<evidence type="ECO:0000256" key="2">
    <source>
        <dbReference type="SAM" id="MobiDB-lite"/>
    </source>
</evidence>
<dbReference type="EMBL" id="LN731665">
    <property type="protein sequence ID" value="CEP14661.1"/>
    <property type="molecule type" value="Genomic_DNA"/>
</dbReference>
<keyword evidence="4" id="KW-1185">Reference proteome</keyword>
<dbReference type="Pfam" id="PF08238">
    <property type="entry name" value="Sel1"/>
    <property type="match status" value="4"/>
</dbReference>
<proteinExistence type="inferred from homology"/>
<feature type="compositionally biased region" description="Basic and acidic residues" evidence="2">
    <location>
        <begin position="287"/>
        <end position="335"/>
    </location>
</feature>
<evidence type="ECO:0000256" key="1">
    <source>
        <dbReference type="ARBA" id="ARBA00038101"/>
    </source>
</evidence>
<name>A0A0B7NIA3_9FUNG</name>
<dbReference type="PANTHER" id="PTHR11102:SF160">
    <property type="entry name" value="ERAD-ASSOCIATED E3 UBIQUITIN-PROTEIN LIGASE COMPONENT HRD3"/>
    <property type="match status" value="1"/>
</dbReference>
<dbReference type="InterPro" id="IPR011990">
    <property type="entry name" value="TPR-like_helical_dom_sf"/>
</dbReference>
<dbReference type="OrthoDB" id="2281109at2759"/>
<protein>
    <submittedName>
        <fullName evidence="3">Uncharacterized protein</fullName>
    </submittedName>
</protein>
<dbReference type="Gene3D" id="1.25.40.10">
    <property type="entry name" value="Tetratricopeptide repeat domain"/>
    <property type="match status" value="2"/>
</dbReference>
<dbReference type="Proteomes" id="UP000054107">
    <property type="component" value="Unassembled WGS sequence"/>
</dbReference>
<accession>A0A0B7NIA3</accession>
<dbReference type="InterPro" id="IPR050767">
    <property type="entry name" value="Sel1_AlgK"/>
</dbReference>
<dbReference type="SMART" id="SM00671">
    <property type="entry name" value="SEL1"/>
    <property type="match status" value="5"/>
</dbReference>
<dbReference type="SUPFAM" id="SSF81901">
    <property type="entry name" value="HCP-like"/>
    <property type="match status" value="1"/>
</dbReference>
<dbReference type="PANTHER" id="PTHR11102">
    <property type="entry name" value="SEL-1-LIKE PROTEIN"/>
    <property type="match status" value="1"/>
</dbReference>
<comment type="similarity">
    <text evidence="1">Belongs to the sel-1 family.</text>
</comment>